<dbReference type="Pfam" id="PF00797">
    <property type="entry name" value="Acetyltransf_2"/>
    <property type="match status" value="1"/>
</dbReference>
<protein>
    <submittedName>
        <fullName evidence="2">Uncharacterized protein</fullName>
    </submittedName>
</protein>
<dbReference type="AlphaFoldDB" id="A0A2S5BHV6"/>
<comment type="caution">
    <text evidence="2">The sequence shown here is derived from an EMBL/GenBank/DDBJ whole genome shotgun (WGS) entry which is preliminary data.</text>
</comment>
<evidence type="ECO:0000313" key="2">
    <source>
        <dbReference type="EMBL" id="POY76335.1"/>
    </source>
</evidence>
<dbReference type="InterPro" id="IPR001447">
    <property type="entry name" value="Arylamine_N-AcTrfase"/>
</dbReference>
<organism evidence="2 3">
    <name type="scientific">Rhodotorula taiwanensis</name>
    <dbReference type="NCBI Taxonomy" id="741276"/>
    <lineage>
        <taxon>Eukaryota</taxon>
        <taxon>Fungi</taxon>
        <taxon>Dikarya</taxon>
        <taxon>Basidiomycota</taxon>
        <taxon>Pucciniomycotina</taxon>
        <taxon>Microbotryomycetes</taxon>
        <taxon>Sporidiobolales</taxon>
        <taxon>Sporidiobolaceae</taxon>
        <taxon>Rhodotorula</taxon>
    </lineage>
</organism>
<proteinExistence type="inferred from homology"/>
<accession>A0A2S5BHV6</accession>
<dbReference type="GO" id="GO:0016407">
    <property type="term" value="F:acetyltransferase activity"/>
    <property type="evidence" value="ECO:0007669"/>
    <property type="project" value="InterPro"/>
</dbReference>
<keyword evidence="3" id="KW-1185">Reference proteome</keyword>
<evidence type="ECO:0000256" key="1">
    <source>
        <dbReference type="ARBA" id="ARBA00006547"/>
    </source>
</evidence>
<dbReference type="PANTHER" id="PTHR11786">
    <property type="entry name" value="N-HYDROXYARYLAMINE O-ACETYLTRANSFERASE"/>
    <property type="match status" value="1"/>
</dbReference>
<dbReference type="OrthoDB" id="10260017at2759"/>
<name>A0A2S5BHV6_9BASI</name>
<evidence type="ECO:0000313" key="3">
    <source>
        <dbReference type="Proteomes" id="UP000237144"/>
    </source>
</evidence>
<dbReference type="PANTHER" id="PTHR11786:SF0">
    <property type="entry name" value="ARYLAMINE N-ACETYLTRANSFERASE 4-RELATED"/>
    <property type="match status" value="1"/>
</dbReference>
<sequence>MTDSIPKDPWHQVTLSRDEATEYLDRIGLPAAQTLQQPPSLDLLARLLQSQLETIPKDTTPMHVAEQLWQPGSDPATPISLTSALDNMPEGILAFDRVIRQRKGAFCFAVNPTFSAFLRAFGFRVSELVGRTFKNLNNDPVTHPDGFKWGTFTHGFEVVDWPGSEKRYLVDAAWGPWACPVPIALENGSTVIGLNPYEAFRLVHEQLPLGADQTQPIDSQPGWTMYRLVRPDPSTAATPLSLPLPSDKVLRAQGSFWTPQFHFHLVSVPLLDYRLYHHFSASHAVGSFYAFFLVTRLLPGTGGARRSLMYTDKEGQPRRAKVFTTGGDEARGSLDSRDVEWVDMQVGPMREYLEKEFGFRF</sequence>
<comment type="similarity">
    <text evidence="1">Belongs to the arylamine N-acetyltransferase family.</text>
</comment>
<dbReference type="SUPFAM" id="SSF54001">
    <property type="entry name" value="Cysteine proteinases"/>
    <property type="match status" value="1"/>
</dbReference>
<dbReference type="Proteomes" id="UP000237144">
    <property type="component" value="Unassembled WGS sequence"/>
</dbReference>
<dbReference type="InterPro" id="IPR053710">
    <property type="entry name" value="Arylamine_NAT_domain_sf"/>
</dbReference>
<reference evidence="2 3" key="1">
    <citation type="journal article" date="2018" name="Front. Microbiol.">
        <title>Prospects for Fungal Bioremediation of Acidic Radioactive Waste Sites: Characterization and Genome Sequence of Rhodotorula taiwanensis MD1149.</title>
        <authorList>
            <person name="Tkavc R."/>
            <person name="Matrosova V.Y."/>
            <person name="Grichenko O.E."/>
            <person name="Gostincar C."/>
            <person name="Volpe R.P."/>
            <person name="Klimenkova P."/>
            <person name="Gaidamakova E.K."/>
            <person name="Zhou C.E."/>
            <person name="Stewart B.J."/>
            <person name="Lyman M.G."/>
            <person name="Malfatti S.A."/>
            <person name="Rubinfeld B."/>
            <person name="Courtot M."/>
            <person name="Singh J."/>
            <person name="Dalgard C.L."/>
            <person name="Hamilton T."/>
            <person name="Frey K.G."/>
            <person name="Gunde-Cimerman N."/>
            <person name="Dugan L."/>
            <person name="Daly M.J."/>
        </authorList>
    </citation>
    <scope>NUCLEOTIDE SEQUENCE [LARGE SCALE GENOMIC DNA]</scope>
    <source>
        <strain evidence="2 3">MD1149</strain>
    </source>
</reference>
<dbReference type="EMBL" id="PJQD01000005">
    <property type="protein sequence ID" value="POY76335.1"/>
    <property type="molecule type" value="Genomic_DNA"/>
</dbReference>
<dbReference type="Gene3D" id="3.30.2140.20">
    <property type="match status" value="1"/>
</dbReference>
<dbReference type="InterPro" id="IPR038765">
    <property type="entry name" value="Papain-like_cys_pep_sf"/>
</dbReference>
<gene>
    <name evidence="2" type="ORF">BMF94_0531</name>
</gene>